<organism evidence="3 4">
    <name type="scientific">Pseudaquabacterium rugosum</name>
    <dbReference type="NCBI Taxonomy" id="2984194"/>
    <lineage>
        <taxon>Bacteria</taxon>
        <taxon>Pseudomonadati</taxon>
        <taxon>Pseudomonadota</taxon>
        <taxon>Betaproteobacteria</taxon>
        <taxon>Burkholderiales</taxon>
        <taxon>Sphaerotilaceae</taxon>
        <taxon>Pseudaquabacterium</taxon>
    </lineage>
</organism>
<feature type="transmembrane region" description="Helical" evidence="1">
    <location>
        <begin position="58"/>
        <end position="75"/>
    </location>
</feature>
<feature type="signal peptide" evidence="2">
    <location>
        <begin position="1"/>
        <end position="34"/>
    </location>
</feature>
<keyword evidence="2" id="KW-0732">Signal</keyword>
<keyword evidence="1" id="KW-1133">Transmembrane helix</keyword>
<evidence type="ECO:0000313" key="3">
    <source>
        <dbReference type="EMBL" id="MEK8029045.1"/>
    </source>
</evidence>
<evidence type="ECO:0000256" key="2">
    <source>
        <dbReference type="SAM" id="SignalP"/>
    </source>
</evidence>
<reference evidence="3 4" key="1">
    <citation type="submission" date="2024-04" db="EMBL/GenBank/DDBJ databases">
        <title>Novel species of the genus Ideonella isolated from streams.</title>
        <authorList>
            <person name="Lu H."/>
        </authorList>
    </citation>
    <scope>NUCLEOTIDE SEQUENCE [LARGE SCALE GENOMIC DNA]</scope>
    <source>
        <strain evidence="3 4">BYS139W</strain>
    </source>
</reference>
<feature type="non-terminal residue" evidence="3">
    <location>
        <position position="76"/>
    </location>
</feature>
<sequence length="76" mass="7919">MHPTILRAPASAPRLRLARAAALTGSLLAGLAHAAPAAVDNPYGLQALWTQSDAVAKAVLLILLVMSMGSWYVIIT</sequence>
<evidence type="ECO:0000256" key="1">
    <source>
        <dbReference type="SAM" id="Phobius"/>
    </source>
</evidence>
<name>A0ABU9BK52_9BURK</name>
<protein>
    <submittedName>
        <fullName evidence="3">MotA/TolQ/ExbB proton channel family protein</fullName>
    </submittedName>
</protein>
<accession>A0ABU9BK52</accession>
<comment type="caution">
    <text evidence="3">The sequence shown here is derived from an EMBL/GenBank/DDBJ whole genome shotgun (WGS) entry which is preliminary data.</text>
</comment>
<feature type="chain" id="PRO_5046317033" evidence="2">
    <location>
        <begin position="35"/>
        <end position="76"/>
    </location>
</feature>
<keyword evidence="1" id="KW-0472">Membrane</keyword>
<keyword evidence="1" id="KW-0812">Transmembrane</keyword>
<gene>
    <name evidence="3" type="ORF">AACH11_24075</name>
</gene>
<keyword evidence="4" id="KW-1185">Reference proteome</keyword>
<dbReference type="Proteomes" id="UP001368500">
    <property type="component" value="Unassembled WGS sequence"/>
</dbReference>
<proteinExistence type="predicted"/>
<evidence type="ECO:0000313" key="4">
    <source>
        <dbReference type="Proteomes" id="UP001368500"/>
    </source>
</evidence>
<dbReference type="EMBL" id="JBBUTF010000038">
    <property type="protein sequence ID" value="MEK8029045.1"/>
    <property type="molecule type" value="Genomic_DNA"/>
</dbReference>